<dbReference type="Proteomes" id="UP001163046">
    <property type="component" value="Unassembled WGS sequence"/>
</dbReference>
<reference evidence="4" key="1">
    <citation type="submission" date="2023-01" db="EMBL/GenBank/DDBJ databases">
        <title>Genome assembly of the deep-sea coral Lophelia pertusa.</title>
        <authorList>
            <person name="Herrera S."/>
            <person name="Cordes E."/>
        </authorList>
    </citation>
    <scope>NUCLEOTIDE SEQUENCE</scope>
    <source>
        <strain evidence="4">USNM1676648</strain>
        <tissue evidence="4">Polyp</tissue>
    </source>
</reference>
<evidence type="ECO:0000256" key="1">
    <source>
        <dbReference type="ARBA" id="ARBA00023125"/>
    </source>
</evidence>
<dbReference type="InterPro" id="IPR050090">
    <property type="entry name" value="Tyrosine_recombinase_XerCD"/>
</dbReference>
<keyword evidence="5" id="KW-1185">Reference proteome</keyword>
<dbReference type="SUPFAM" id="SSF56349">
    <property type="entry name" value="DNA breaking-rejoining enzymes"/>
    <property type="match status" value="1"/>
</dbReference>
<sequence length="393" mass="44588">MQIAKAVSMKKPHIFLRMQAERESNIGGEYDQNSSPSFDSTSSQKDLEDDHLTTDHDHTVSDTGDASRSGNDETEEPLADVHVAETMKQFADWLVFPDCEKKDEKTAKQHVVQVKKVLSIVGGGTCLQSLLDVKQIRDVFLRHYAEVKYHPATIKSYLMSLQHFCSFLLGETPSGVAFEKDNVISLRERIKNWSGSYKRDTTRRRWEKMEEDFSVLITPEKITAFNRSQAVRQAIIILGELSGAHNFEITQAKYTLVRDYLIAQIMIDNANRAGVVAYMTIQEFQRARPEDDRHVVRVLHHKTVNTHGPAQIVLTNHLYNHLKMFLKEMHSRLPLTGLAEGNAKVFLSWGGKKMESSQMSKALSSVFQKAGIDGPMSHTLYRKSAVSECHQKP</sequence>
<dbReference type="Gene3D" id="1.10.443.10">
    <property type="entry name" value="Intergrase catalytic core"/>
    <property type="match status" value="1"/>
</dbReference>
<accession>A0A9W9YF14</accession>
<name>A0A9W9YF14_9CNID</name>
<dbReference type="InterPro" id="IPR013762">
    <property type="entry name" value="Integrase-like_cat_sf"/>
</dbReference>
<evidence type="ECO:0008006" key="6">
    <source>
        <dbReference type="Google" id="ProtNLM"/>
    </source>
</evidence>
<evidence type="ECO:0000313" key="4">
    <source>
        <dbReference type="EMBL" id="KAJ7337857.1"/>
    </source>
</evidence>
<dbReference type="PANTHER" id="PTHR30349:SF41">
    <property type="entry name" value="INTEGRASE_RECOMBINASE PROTEIN MJ0367-RELATED"/>
    <property type="match status" value="1"/>
</dbReference>
<keyword evidence="2" id="KW-0233">DNA recombination</keyword>
<evidence type="ECO:0000313" key="5">
    <source>
        <dbReference type="Proteomes" id="UP001163046"/>
    </source>
</evidence>
<keyword evidence="1" id="KW-0238">DNA-binding</keyword>
<dbReference type="EMBL" id="MU827780">
    <property type="protein sequence ID" value="KAJ7337857.1"/>
    <property type="molecule type" value="Genomic_DNA"/>
</dbReference>
<proteinExistence type="predicted"/>
<dbReference type="InterPro" id="IPR011010">
    <property type="entry name" value="DNA_brk_join_enz"/>
</dbReference>
<dbReference type="GO" id="GO:0015074">
    <property type="term" value="P:DNA integration"/>
    <property type="evidence" value="ECO:0007669"/>
    <property type="project" value="InterPro"/>
</dbReference>
<comment type="caution">
    <text evidence="4">The sequence shown here is derived from an EMBL/GenBank/DDBJ whole genome shotgun (WGS) entry which is preliminary data.</text>
</comment>
<feature type="region of interest" description="Disordered" evidence="3">
    <location>
        <begin position="20"/>
        <end position="77"/>
    </location>
</feature>
<dbReference type="OrthoDB" id="5990091at2759"/>
<evidence type="ECO:0000256" key="3">
    <source>
        <dbReference type="SAM" id="MobiDB-lite"/>
    </source>
</evidence>
<feature type="compositionally biased region" description="Basic and acidic residues" evidence="3">
    <location>
        <begin position="45"/>
        <end position="60"/>
    </location>
</feature>
<organism evidence="4 5">
    <name type="scientific">Desmophyllum pertusum</name>
    <dbReference type="NCBI Taxonomy" id="174260"/>
    <lineage>
        <taxon>Eukaryota</taxon>
        <taxon>Metazoa</taxon>
        <taxon>Cnidaria</taxon>
        <taxon>Anthozoa</taxon>
        <taxon>Hexacorallia</taxon>
        <taxon>Scleractinia</taxon>
        <taxon>Caryophylliina</taxon>
        <taxon>Caryophylliidae</taxon>
        <taxon>Desmophyllum</taxon>
    </lineage>
</organism>
<dbReference type="AlphaFoldDB" id="A0A9W9YF14"/>
<evidence type="ECO:0000256" key="2">
    <source>
        <dbReference type="ARBA" id="ARBA00023172"/>
    </source>
</evidence>
<gene>
    <name evidence="4" type="ORF">OS493_008015</name>
</gene>
<dbReference type="PANTHER" id="PTHR30349">
    <property type="entry name" value="PHAGE INTEGRASE-RELATED"/>
    <property type="match status" value="1"/>
</dbReference>
<feature type="compositionally biased region" description="Polar residues" evidence="3">
    <location>
        <begin position="31"/>
        <end position="44"/>
    </location>
</feature>
<protein>
    <recommendedName>
        <fullName evidence="6">Core-binding (CB) domain-containing protein</fullName>
    </recommendedName>
</protein>
<dbReference type="GO" id="GO:0006310">
    <property type="term" value="P:DNA recombination"/>
    <property type="evidence" value="ECO:0007669"/>
    <property type="project" value="UniProtKB-KW"/>
</dbReference>
<dbReference type="GO" id="GO:0003677">
    <property type="term" value="F:DNA binding"/>
    <property type="evidence" value="ECO:0007669"/>
    <property type="project" value="UniProtKB-KW"/>
</dbReference>